<dbReference type="KEGG" id="more:E1B28_000023"/>
<dbReference type="AlphaFoldDB" id="A0A9P7V0G2"/>
<evidence type="ECO:0000313" key="2">
    <source>
        <dbReference type="EMBL" id="KAG7098049.1"/>
    </source>
</evidence>
<feature type="compositionally biased region" description="Basic and acidic residues" evidence="1">
    <location>
        <begin position="10"/>
        <end position="20"/>
    </location>
</feature>
<dbReference type="EMBL" id="CM032181">
    <property type="protein sequence ID" value="KAG7098049.1"/>
    <property type="molecule type" value="Genomic_DNA"/>
</dbReference>
<keyword evidence="3" id="KW-1185">Reference proteome</keyword>
<accession>A0A9P7V0G2</accession>
<gene>
    <name evidence="2" type="ORF">E1B28_000023</name>
</gene>
<evidence type="ECO:0000313" key="3">
    <source>
        <dbReference type="Proteomes" id="UP001049176"/>
    </source>
</evidence>
<evidence type="ECO:0000256" key="1">
    <source>
        <dbReference type="SAM" id="MobiDB-lite"/>
    </source>
</evidence>
<dbReference type="RefSeq" id="XP_043014519.1">
    <property type="nucleotide sequence ID" value="XM_043145820.1"/>
</dbReference>
<feature type="region of interest" description="Disordered" evidence="1">
    <location>
        <begin position="1"/>
        <end position="20"/>
    </location>
</feature>
<protein>
    <submittedName>
        <fullName evidence="2">Uncharacterized protein</fullName>
    </submittedName>
</protein>
<sequence>MEISPYSNTCEEKNHSVEKGPDVFGGHAERTFIYEKRTVDESRISPPILEHPMVGENLADHLHSWATAFTNATLHRCITGDRLDQNLVFAQQELDSWFKNRSGLYSGLQQRTLAITPPSLTFTDSELKGVLKEARANLTEFAREFSNGNTMLAKAI</sequence>
<name>A0A9P7V0G2_9AGAR</name>
<proteinExistence type="predicted"/>
<organism evidence="2 3">
    <name type="scientific">Marasmius oreades</name>
    <name type="common">fairy-ring Marasmius</name>
    <dbReference type="NCBI Taxonomy" id="181124"/>
    <lineage>
        <taxon>Eukaryota</taxon>
        <taxon>Fungi</taxon>
        <taxon>Dikarya</taxon>
        <taxon>Basidiomycota</taxon>
        <taxon>Agaricomycotina</taxon>
        <taxon>Agaricomycetes</taxon>
        <taxon>Agaricomycetidae</taxon>
        <taxon>Agaricales</taxon>
        <taxon>Marasmiineae</taxon>
        <taxon>Marasmiaceae</taxon>
        <taxon>Marasmius</taxon>
    </lineage>
</organism>
<reference evidence="2" key="1">
    <citation type="journal article" date="2021" name="Genome Biol. Evol.">
        <title>The assembled and annotated genome of the fairy-ring fungus Marasmius oreades.</title>
        <authorList>
            <person name="Hiltunen M."/>
            <person name="Ament-Velasquez S.L."/>
            <person name="Johannesson H."/>
        </authorList>
    </citation>
    <scope>NUCLEOTIDE SEQUENCE</scope>
    <source>
        <strain evidence="2">03SP1</strain>
    </source>
</reference>
<comment type="caution">
    <text evidence="2">The sequence shown here is derived from an EMBL/GenBank/DDBJ whole genome shotgun (WGS) entry which is preliminary data.</text>
</comment>
<dbReference type="GeneID" id="66069099"/>
<dbReference type="Proteomes" id="UP001049176">
    <property type="component" value="Chromosome 1"/>
</dbReference>
<dbReference type="OrthoDB" id="269227at2759"/>